<keyword evidence="3" id="KW-0378">Hydrolase</keyword>
<gene>
    <name evidence="3" type="ORF">GCM10011519_14140</name>
</gene>
<name>A0A917BG14_9ACTN</name>
<dbReference type="RefSeq" id="WP_188779142.1">
    <property type="nucleotide sequence ID" value="NZ_BMKQ01000001.1"/>
</dbReference>
<dbReference type="Pfam" id="PF00293">
    <property type="entry name" value="NUDIX"/>
    <property type="match status" value="1"/>
</dbReference>
<dbReference type="GO" id="GO:0016787">
    <property type="term" value="F:hydrolase activity"/>
    <property type="evidence" value="ECO:0007669"/>
    <property type="project" value="UniProtKB-KW"/>
</dbReference>
<dbReference type="Proteomes" id="UP000649179">
    <property type="component" value="Unassembled WGS sequence"/>
</dbReference>
<comment type="caution">
    <text evidence="3">The sequence shown here is derived from an EMBL/GenBank/DDBJ whole genome shotgun (WGS) entry which is preliminary data.</text>
</comment>
<protein>
    <submittedName>
        <fullName evidence="3">NUDIX hydrolase</fullName>
    </submittedName>
</protein>
<dbReference type="InterPro" id="IPR015797">
    <property type="entry name" value="NUDIX_hydrolase-like_dom_sf"/>
</dbReference>
<dbReference type="SUPFAM" id="SSF55811">
    <property type="entry name" value="Nudix"/>
    <property type="match status" value="1"/>
</dbReference>
<feature type="domain" description="Nudix hydrolase" evidence="2">
    <location>
        <begin position="56"/>
        <end position="188"/>
    </location>
</feature>
<organism evidence="3 4">
    <name type="scientific">Marmoricola endophyticus</name>
    <dbReference type="NCBI Taxonomy" id="2040280"/>
    <lineage>
        <taxon>Bacteria</taxon>
        <taxon>Bacillati</taxon>
        <taxon>Actinomycetota</taxon>
        <taxon>Actinomycetes</taxon>
        <taxon>Propionibacteriales</taxon>
        <taxon>Nocardioidaceae</taxon>
        <taxon>Marmoricola</taxon>
    </lineage>
</organism>
<evidence type="ECO:0000313" key="4">
    <source>
        <dbReference type="Proteomes" id="UP000649179"/>
    </source>
</evidence>
<dbReference type="PANTHER" id="PTHR43736:SF1">
    <property type="entry name" value="DIHYDRONEOPTERIN TRIPHOSPHATE DIPHOSPHATASE"/>
    <property type="match status" value="1"/>
</dbReference>
<dbReference type="CDD" id="cd03674">
    <property type="entry name" value="NUDIX_Hydrolase"/>
    <property type="match status" value="1"/>
</dbReference>
<reference evidence="3" key="2">
    <citation type="submission" date="2020-09" db="EMBL/GenBank/DDBJ databases">
        <authorList>
            <person name="Sun Q."/>
            <person name="Zhou Y."/>
        </authorList>
    </citation>
    <scope>NUCLEOTIDE SEQUENCE</scope>
    <source>
        <strain evidence="3">CGMCC 1.16067</strain>
    </source>
</reference>
<dbReference type="PANTHER" id="PTHR43736">
    <property type="entry name" value="ADP-RIBOSE PYROPHOSPHATASE"/>
    <property type="match status" value="1"/>
</dbReference>
<accession>A0A917BG14</accession>
<comment type="similarity">
    <text evidence="1">Belongs to the Nudix hydrolase family.</text>
</comment>
<proteinExistence type="inferred from homology"/>
<dbReference type="AlphaFoldDB" id="A0A917BG14"/>
<evidence type="ECO:0000259" key="2">
    <source>
        <dbReference type="PROSITE" id="PS51462"/>
    </source>
</evidence>
<sequence>MPADAAPAGLREDALAVLHGWTPPDEEQDRLRDQYLAHLRRHRDERLDGLVRDPEPDHLTASVAVLSADRTRVLLTLHRKARRWFQLGGHLEPADATLRDAALREATEESGIAGLEVTAAPVRLDLHPVPFCHADGTARHLDVQYAAHAPAGAAAEVSAESLDLRWWPVDDLPSDEESLHRLVERALG</sequence>
<evidence type="ECO:0000313" key="3">
    <source>
        <dbReference type="EMBL" id="GGF41501.1"/>
    </source>
</evidence>
<reference evidence="3" key="1">
    <citation type="journal article" date="2014" name="Int. J. Syst. Evol. Microbiol.">
        <title>Complete genome sequence of Corynebacterium casei LMG S-19264T (=DSM 44701T), isolated from a smear-ripened cheese.</title>
        <authorList>
            <consortium name="US DOE Joint Genome Institute (JGI-PGF)"/>
            <person name="Walter F."/>
            <person name="Albersmeier A."/>
            <person name="Kalinowski J."/>
            <person name="Ruckert C."/>
        </authorList>
    </citation>
    <scope>NUCLEOTIDE SEQUENCE</scope>
    <source>
        <strain evidence="3">CGMCC 1.16067</strain>
    </source>
</reference>
<dbReference type="EMBL" id="BMKQ01000001">
    <property type="protein sequence ID" value="GGF41501.1"/>
    <property type="molecule type" value="Genomic_DNA"/>
</dbReference>
<dbReference type="Gene3D" id="3.90.79.10">
    <property type="entry name" value="Nucleoside Triphosphate Pyrophosphohydrolase"/>
    <property type="match status" value="1"/>
</dbReference>
<dbReference type="InterPro" id="IPR000086">
    <property type="entry name" value="NUDIX_hydrolase_dom"/>
</dbReference>
<evidence type="ECO:0000256" key="1">
    <source>
        <dbReference type="ARBA" id="ARBA00005582"/>
    </source>
</evidence>
<keyword evidence="4" id="KW-1185">Reference proteome</keyword>
<dbReference type="PROSITE" id="PS51462">
    <property type="entry name" value="NUDIX"/>
    <property type="match status" value="1"/>
</dbReference>